<accession>A0A0F5JS62</accession>
<proteinExistence type="predicted"/>
<gene>
    <name evidence="1" type="ORF">HMPREF1536_00405</name>
</gene>
<dbReference type="Proteomes" id="UP000033035">
    <property type="component" value="Unassembled WGS sequence"/>
</dbReference>
<dbReference type="EMBL" id="AQHW01000002">
    <property type="protein sequence ID" value="KKB60524.1"/>
    <property type="molecule type" value="Genomic_DNA"/>
</dbReference>
<organism evidence="1 2">
    <name type="scientific">Parabacteroides gordonii MS-1 = DSM 23371</name>
    <dbReference type="NCBI Taxonomy" id="1203610"/>
    <lineage>
        <taxon>Bacteria</taxon>
        <taxon>Pseudomonadati</taxon>
        <taxon>Bacteroidota</taxon>
        <taxon>Bacteroidia</taxon>
        <taxon>Bacteroidales</taxon>
        <taxon>Tannerellaceae</taxon>
        <taxon>Parabacteroides</taxon>
    </lineage>
</organism>
<evidence type="ECO:0000313" key="1">
    <source>
        <dbReference type="EMBL" id="KKB60524.1"/>
    </source>
</evidence>
<dbReference type="HOGENOM" id="CLU_163165_0_0_10"/>
<keyword evidence="2" id="KW-1185">Reference proteome</keyword>
<comment type="caution">
    <text evidence="1">The sequence shown here is derived from an EMBL/GenBank/DDBJ whole genome shotgun (WGS) entry which is preliminary data.</text>
</comment>
<protein>
    <submittedName>
        <fullName evidence="1">Uncharacterized protein</fullName>
    </submittedName>
</protein>
<sequence>MQQKQNKPLTPLEKLISDKERIRRQCVIQEQKLNDDFSYIQENAGNLLISGFTTLLFPNTKSKKTESADPSASSASPAEAAIPIGFSDYLSIAQGLLPVAWDVVKPFLLTWGIRKAQSWFTGLLFKKKK</sequence>
<dbReference type="AlphaFoldDB" id="A0A0F5JS62"/>
<evidence type="ECO:0000313" key="2">
    <source>
        <dbReference type="Proteomes" id="UP000033035"/>
    </source>
</evidence>
<reference evidence="1 2" key="1">
    <citation type="submission" date="2013-04" db="EMBL/GenBank/DDBJ databases">
        <title>The Genome Sequence of Parabacteroides gordonii DSM 23371.</title>
        <authorList>
            <consortium name="The Broad Institute Genomics Platform"/>
            <person name="Earl A."/>
            <person name="Ward D."/>
            <person name="Feldgarden M."/>
            <person name="Gevers D."/>
            <person name="Martens E."/>
            <person name="Sakamoto M."/>
            <person name="Benno Y."/>
            <person name="Suzuki N."/>
            <person name="Matsunaga N."/>
            <person name="Koshihara K."/>
            <person name="Seki M."/>
            <person name="Komiya H."/>
            <person name="Walker B."/>
            <person name="Young S."/>
            <person name="Zeng Q."/>
            <person name="Gargeya S."/>
            <person name="Fitzgerald M."/>
            <person name="Haas B."/>
            <person name="Abouelleil A."/>
            <person name="Allen A.W."/>
            <person name="Alvarado L."/>
            <person name="Arachchi H.M."/>
            <person name="Berlin A.M."/>
            <person name="Chapman S.B."/>
            <person name="Gainer-Dewar J."/>
            <person name="Goldberg J."/>
            <person name="Griggs A."/>
            <person name="Gujja S."/>
            <person name="Hansen M."/>
            <person name="Howarth C."/>
            <person name="Imamovic A."/>
            <person name="Ireland A."/>
            <person name="Larimer J."/>
            <person name="McCowan C."/>
            <person name="Murphy C."/>
            <person name="Pearson M."/>
            <person name="Poon T.W."/>
            <person name="Priest M."/>
            <person name="Roberts A."/>
            <person name="Saif S."/>
            <person name="Shea T."/>
            <person name="Sisk P."/>
            <person name="Sykes S."/>
            <person name="Wortman J."/>
            <person name="Nusbaum C."/>
            <person name="Birren B."/>
        </authorList>
    </citation>
    <scope>NUCLEOTIDE SEQUENCE [LARGE SCALE GENOMIC DNA]</scope>
    <source>
        <strain evidence="1 2">MS-1</strain>
    </source>
</reference>
<name>A0A0F5JS62_9BACT</name>
<dbReference type="RefSeq" id="WP_028730466.1">
    <property type="nucleotide sequence ID" value="NZ_KE386766.1"/>
</dbReference>
<dbReference type="STRING" id="1203610.HMPREF1536_00405"/>